<organism evidence="1 2">
    <name type="scientific">Sungkyunkwania multivorans</name>
    <dbReference type="NCBI Taxonomy" id="1173618"/>
    <lineage>
        <taxon>Bacteria</taxon>
        <taxon>Pseudomonadati</taxon>
        <taxon>Bacteroidota</taxon>
        <taxon>Flavobacteriia</taxon>
        <taxon>Flavobacteriales</taxon>
        <taxon>Flavobacteriaceae</taxon>
        <taxon>Sungkyunkwania</taxon>
    </lineage>
</organism>
<reference evidence="2" key="1">
    <citation type="journal article" date="2019" name="Int. J. Syst. Evol. Microbiol.">
        <title>The Global Catalogue of Microorganisms (GCM) 10K type strain sequencing project: providing services to taxonomists for standard genome sequencing and annotation.</title>
        <authorList>
            <consortium name="The Broad Institute Genomics Platform"/>
            <consortium name="The Broad Institute Genome Sequencing Center for Infectious Disease"/>
            <person name="Wu L."/>
            <person name="Ma J."/>
        </authorList>
    </citation>
    <scope>NUCLEOTIDE SEQUENCE [LARGE SCALE GENOMIC DNA]</scope>
    <source>
        <strain evidence="2">CCUG 62952</strain>
    </source>
</reference>
<evidence type="ECO:0000313" key="2">
    <source>
        <dbReference type="Proteomes" id="UP001596978"/>
    </source>
</evidence>
<proteinExistence type="predicted"/>
<gene>
    <name evidence="1" type="ORF">ACFQ1M_00060</name>
</gene>
<keyword evidence="2" id="KW-1185">Reference proteome</keyword>
<dbReference type="RefSeq" id="WP_386402084.1">
    <property type="nucleotide sequence ID" value="NZ_JBHTJH010000001.1"/>
</dbReference>
<protein>
    <submittedName>
        <fullName evidence="1">Uncharacterized protein</fullName>
    </submittedName>
</protein>
<sequence length="56" mass="6471">MNKFLLAKGKLWYELCGPNEKLQIFDLAASLFLLRFQASSDIVQTNKPALWRAFHS</sequence>
<accession>A0ABW3CVG8</accession>
<dbReference type="Proteomes" id="UP001596978">
    <property type="component" value="Unassembled WGS sequence"/>
</dbReference>
<comment type="caution">
    <text evidence="1">The sequence shown here is derived from an EMBL/GenBank/DDBJ whole genome shotgun (WGS) entry which is preliminary data.</text>
</comment>
<dbReference type="EMBL" id="JBHTJH010000001">
    <property type="protein sequence ID" value="MFD0860583.1"/>
    <property type="molecule type" value="Genomic_DNA"/>
</dbReference>
<evidence type="ECO:0000313" key="1">
    <source>
        <dbReference type="EMBL" id="MFD0860583.1"/>
    </source>
</evidence>
<name>A0ABW3CVG8_9FLAO</name>